<dbReference type="EMBL" id="JAODUO010000633">
    <property type="protein sequence ID" value="KAK2176882.1"/>
    <property type="molecule type" value="Genomic_DNA"/>
</dbReference>
<comment type="caution">
    <text evidence="3">The sequence shown here is derived from an EMBL/GenBank/DDBJ whole genome shotgun (WGS) entry which is preliminary data.</text>
</comment>
<accession>A0AAD9KT81</accession>
<feature type="compositionally biased region" description="Polar residues" evidence="1">
    <location>
        <begin position="95"/>
        <end position="107"/>
    </location>
</feature>
<dbReference type="CDD" id="cd00167">
    <property type="entry name" value="SANT"/>
    <property type="match status" value="1"/>
</dbReference>
<name>A0AAD9KT81_RIDPI</name>
<keyword evidence="4" id="KW-1185">Reference proteome</keyword>
<evidence type="ECO:0000313" key="4">
    <source>
        <dbReference type="Proteomes" id="UP001209878"/>
    </source>
</evidence>
<dbReference type="InterPro" id="IPR001005">
    <property type="entry name" value="SANT/Myb"/>
</dbReference>
<feature type="region of interest" description="Disordered" evidence="1">
    <location>
        <begin position="95"/>
        <end position="120"/>
    </location>
</feature>
<reference evidence="3" key="1">
    <citation type="journal article" date="2023" name="Mol. Biol. Evol.">
        <title>Third-Generation Sequencing Reveals the Adaptive Role of the Epigenome in Three Deep-Sea Polychaetes.</title>
        <authorList>
            <person name="Perez M."/>
            <person name="Aroh O."/>
            <person name="Sun Y."/>
            <person name="Lan Y."/>
            <person name="Juniper S.K."/>
            <person name="Young C.R."/>
            <person name="Angers B."/>
            <person name="Qian P.Y."/>
        </authorList>
    </citation>
    <scope>NUCLEOTIDE SEQUENCE</scope>
    <source>
        <strain evidence="3">R07B-5</strain>
    </source>
</reference>
<proteinExistence type="predicted"/>
<protein>
    <recommendedName>
        <fullName evidence="2">Myb-like domain-containing protein</fullName>
    </recommendedName>
</protein>
<evidence type="ECO:0000313" key="3">
    <source>
        <dbReference type="EMBL" id="KAK2176882.1"/>
    </source>
</evidence>
<evidence type="ECO:0000256" key="1">
    <source>
        <dbReference type="SAM" id="MobiDB-lite"/>
    </source>
</evidence>
<dbReference type="Proteomes" id="UP001209878">
    <property type="component" value="Unassembled WGS sequence"/>
</dbReference>
<dbReference type="InterPro" id="IPR009057">
    <property type="entry name" value="Homeodomain-like_sf"/>
</dbReference>
<evidence type="ECO:0000259" key="2">
    <source>
        <dbReference type="SMART" id="SM00717"/>
    </source>
</evidence>
<dbReference type="GO" id="GO:0016589">
    <property type="term" value="C:NURF complex"/>
    <property type="evidence" value="ECO:0007669"/>
    <property type="project" value="TreeGrafter"/>
</dbReference>
<dbReference type="GO" id="GO:0071339">
    <property type="term" value="C:MLL1 complex"/>
    <property type="evidence" value="ECO:0007669"/>
    <property type="project" value="TreeGrafter"/>
</dbReference>
<gene>
    <name evidence="3" type="ORF">NP493_634g00033</name>
</gene>
<dbReference type="AlphaFoldDB" id="A0AAD9KT81"/>
<dbReference type="SMART" id="SM00717">
    <property type="entry name" value="SANT"/>
    <property type="match status" value="1"/>
</dbReference>
<dbReference type="FunFam" id="1.10.10.60:FF:000452">
    <property type="entry name" value="Chromatin complexes subunit BAP18"/>
    <property type="match status" value="1"/>
</dbReference>
<dbReference type="Gene3D" id="1.20.58.1880">
    <property type="match status" value="1"/>
</dbReference>
<dbReference type="PANTHER" id="PTHR21397">
    <property type="entry name" value="CHROMATIN COMPLEXES SUBUNIT BAP18-RELATED"/>
    <property type="match status" value="1"/>
</dbReference>
<dbReference type="SUPFAM" id="SSF46689">
    <property type="entry name" value="Homeodomain-like"/>
    <property type="match status" value="1"/>
</dbReference>
<dbReference type="PANTHER" id="PTHR21397:SF2">
    <property type="entry name" value="CHROMATIN COMPLEXES SUBUNIT BAP18"/>
    <property type="match status" value="1"/>
</dbReference>
<dbReference type="Pfam" id="PF00249">
    <property type="entry name" value="Myb_DNA-binding"/>
    <property type="match status" value="1"/>
</dbReference>
<sequence length="167" mass="18116">MSSANKVGEIFSEAGSAFSKLGELTMQLHPQGEPSPLSGKWTDSEIEMLKTAVKRFGEDLNKISEVIKNRSISQIKAQMKRKAYIDAGLVKQDKSMSPSKKITSKLTTPPAKIEPPVKKQKTAEVTLSALNAPPDGDVDIDGSGDQNTLKKLEFDSGVVSAMFNVYD</sequence>
<feature type="domain" description="Myb-like" evidence="2">
    <location>
        <begin position="37"/>
        <end position="85"/>
    </location>
</feature>
<organism evidence="3 4">
    <name type="scientific">Ridgeia piscesae</name>
    <name type="common">Tubeworm</name>
    <dbReference type="NCBI Taxonomy" id="27915"/>
    <lineage>
        <taxon>Eukaryota</taxon>
        <taxon>Metazoa</taxon>
        <taxon>Spiralia</taxon>
        <taxon>Lophotrochozoa</taxon>
        <taxon>Annelida</taxon>
        <taxon>Polychaeta</taxon>
        <taxon>Sedentaria</taxon>
        <taxon>Canalipalpata</taxon>
        <taxon>Sabellida</taxon>
        <taxon>Siboglinidae</taxon>
        <taxon>Ridgeia</taxon>
    </lineage>
</organism>